<dbReference type="AlphaFoldDB" id="A0A8J8N8X4"/>
<keyword evidence="1" id="KW-0812">Transmembrane</keyword>
<protein>
    <submittedName>
        <fullName evidence="2">Uncharacterized protein</fullName>
    </submittedName>
</protein>
<feature type="transmembrane region" description="Helical" evidence="1">
    <location>
        <begin position="106"/>
        <end position="131"/>
    </location>
</feature>
<dbReference type="Proteomes" id="UP000785679">
    <property type="component" value="Unassembled WGS sequence"/>
</dbReference>
<organism evidence="2 3">
    <name type="scientific">Halteria grandinella</name>
    <dbReference type="NCBI Taxonomy" id="5974"/>
    <lineage>
        <taxon>Eukaryota</taxon>
        <taxon>Sar</taxon>
        <taxon>Alveolata</taxon>
        <taxon>Ciliophora</taxon>
        <taxon>Intramacronucleata</taxon>
        <taxon>Spirotrichea</taxon>
        <taxon>Stichotrichia</taxon>
        <taxon>Sporadotrichida</taxon>
        <taxon>Halteriidae</taxon>
        <taxon>Halteria</taxon>
    </lineage>
</organism>
<gene>
    <name evidence="2" type="ORF">FGO68_gene13233</name>
</gene>
<proteinExistence type="predicted"/>
<keyword evidence="3" id="KW-1185">Reference proteome</keyword>
<keyword evidence="1" id="KW-0472">Membrane</keyword>
<evidence type="ECO:0000313" key="3">
    <source>
        <dbReference type="Proteomes" id="UP000785679"/>
    </source>
</evidence>
<evidence type="ECO:0000256" key="1">
    <source>
        <dbReference type="SAM" id="Phobius"/>
    </source>
</evidence>
<evidence type="ECO:0000313" key="2">
    <source>
        <dbReference type="EMBL" id="TNV67755.1"/>
    </source>
</evidence>
<dbReference type="EMBL" id="RRYP01036584">
    <property type="protein sequence ID" value="TNV67755.1"/>
    <property type="molecule type" value="Genomic_DNA"/>
</dbReference>
<name>A0A8J8N8X4_HALGN</name>
<sequence>MPLTSVGRSSQFSRAAKSTVAPTRFAAMIFSVMPPMGPVFPSAVIVPDAAIFLPCNKSAGVSNSVRPRAKISPPLGPPVFFKEILRAPSTSSDVSTSGNFFCRSDLVAATAVFWETFISAVAFFTSALVFVPF</sequence>
<accession>A0A8J8N8X4</accession>
<keyword evidence="1" id="KW-1133">Transmembrane helix</keyword>
<comment type="caution">
    <text evidence="2">The sequence shown here is derived from an EMBL/GenBank/DDBJ whole genome shotgun (WGS) entry which is preliminary data.</text>
</comment>
<reference evidence="2" key="1">
    <citation type="submission" date="2019-06" db="EMBL/GenBank/DDBJ databases">
        <authorList>
            <person name="Zheng W."/>
        </authorList>
    </citation>
    <scope>NUCLEOTIDE SEQUENCE</scope>
    <source>
        <strain evidence="2">QDHG01</strain>
    </source>
</reference>